<dbReference type="Pfam" id="PF01282">
    <property type="entry name" value="Ribosomal_S24e"/>
    <property type="match status" value="1"/>
</dbReference>
<dbReference type="InterPro" id="IPR012678">
    <property type="entry name" value="Ribosomal_uL23/eL15/eS24_sf"/>
</dbReference>
<dbReference type="GO" id="GO:0045947">
    <property type="term" value="P:negative regulation of translational initiation"/>
    <property type="evidence" value="ECO:0007669"/>
    <property type="project" value="InterPro"/>
</dbReference>
<dbReference type="SUPFAM" id="SSF54189">
    <property type="entry name" value="Ribosomal proteins S24e, L23 and L15e"/>
    <property type="match status" value="1"/>
</dbReference>
<dbReference type="GO" id="GO:0003743">
    <property type="term" value="F:translation initiation factor activity"/>
    <property type="evidence" value="ECO:0007669"/>
    <property type="project" value="UniProtKB-KW"/>
</dbReference>
<comment type="similarity">
    <text evidence="1 6">Belongs to the eukaryotic ribosomal protein eS24 family.</text>
</comment>
<dbReference type="AlphaFoldDB" id="A0AAV1G4K8"/>
<name>A0AAV1G4K8_XYRNO</name>
<keyword evidence="3" id="KW-0687">Ribonucleoprotein</keyword>
<dbReference type="InterPro" id="IPR053709">
    <property type="entry name" value="eRP_eS24_sf"/>
</dbReference>
<evidence type="ECO:0000256" key="2">
    <source>
        <dbReference type="ARBA" id="ARBA00022980"/>
    </source>
</evidence>
<dbReference type="InterPro" id="IPR008606">
    <property type="entry name" value="EIF4EBP"/>
</dbReference>
<dbReference type="Gene3D" id="3.30.70.3370">
    <property type="match status" value="1"/>
</dbReference>
<feature type="region of interest" description="Disordered" evidence="7">
    <location>
        <begin position="234"/>
        <end position="271"/>
    </location>
</feature>
<reference evidence="8" key="1">
    <citation type="submission" date="2023-08" db="EMBL/GenBank/DDBJ databases">
        <authorList>
            <person name="Alioto T."/>
            <person name="Alioto T."/>
            <person name="Gomez Garrido J."/>
        </authorList>
    </citation>
    <scope>NUCLEOTIDE SEQUENCE</scope>
</reference>
<keyword evidence="8" id="KW-0396">Initiation factor</keyword>
<sequence length="271" mass="30288">MSTLRQLSESRAIPTRTVLINDTTQLPHDYCTTPGGTLFSTTPGGTRIIYDRKFLLDRRNSPIAQTPPAHLPVIPGVTSQHVLSENQKNEANNHINNHDGKPTTGDSVTHPRILEQALIRAPTGPSSFSTSLSKAGVKMNDTVTVRTRKFMTNRLLQRKQMVVDVLHPGKATVPKTEIREKLAKMYKTTPDVVFVFGFRTQFGGGKTTGFAMVYDSLDYAKKNEPKHRLARHGLYEKKKTSRKQRKERKNRMKKVRGIKKASVGAAGKKVT</sequence>
<keyword evidence="9" id="KW-1185">Reference proteome</keyword>
<dbReference type="EMBL" id="OY660874">
    <property type="protein sequence ID" value="CAJ1067337.1"/>
    <property type="molecule type" value="Genomic_DNA"/>
</dbReference>
<evidence type="ECO:0000256" key="5">
    <source>
        <dbReference type="ARBA" id="ARBA00055660"/>
    </source>
</evidence>
<dbReference type="HAMAP" id="MF_00545">
    <property type="entry name" value="Ribosomal_eS24"/>
    <property type="match status" value="1"/>
</dbReference>
<evidence type="ECO:0000256" key="3">
    <source>
        <dbReference type="ARBA" id="ARBA00023274"/>
    </source>
</evidence>
<organism evidence="8 9">
    <name type="scientific">Xyrichtys novacula</name>
    <name type="common">Pearly razorfish</name>
    <name type="synonym">Hemipteronotus novacula</name>
    <dbReference type="NCBI Taxonomy" id="13765"/>
    <lineage>
        <taxon>Eukaryota</taxon>
        <taxon>Metazoa</taxon>
        <taxon>Chordata</taxon>
        <taxon>Craniata</taxon>
        <taxon>Vertebrata</taxon>
        <taxon>Euteleostomi</taxon>
        <taxon>Actinopterygii</taxon>
        <taxon>Neopterygii</taxon>
        <taxon>Teleostei</taxon>
        <taxon>Neoteleostei</taxon>
        <taxon>Acanthomorphata</taxon>
        <taxon>Eupercaria</taxon>
        <taxon>Labriformes</taxon>
        <taxon>Labridae</taxon>
        <taxon>Xyrichtys</taxon>
    </lineage>
</organism>
<evidence type="ECO:0000256" key="7">
    <source>
        <dbReference type="SAM" id="MobiDB-lite"/>
    </source>
</evidence>
<dbReference type="PANTHER" id="PTHR10496">
    <property type="entry name" value="40S RIBOSOMAL PROTEIN S24"/>
    <property type="match status" value="1"/>
</dbReference>
<dbReference type="GO" id="GO:0003735">
    <property type="term" value="F:structural constituent of ribosome"/>
    <property type="evidence" value="ECO:0007669"/>
    <property type="project" value="InterPro"/>
</dbReference>
<evidence type="ECO:0000256" key="4">
    <source>
        <dbReference type="ARBA" id="ARBA00035021"/>
    </source>
</evidence>
<keyword evidence="2" id="KW-0689">Ribosomal protein</keyword>
<evidence type="ECO:0000256" key="1">
    <source>
        <dbReference type="ARBA" id="ARBA00009680"/>
    </source>
</evidence>
<feature type="compositionally biased region" description="Low complexity" evidence="7">
    <location>
        <begin position="260"/>
        <end position="271"/>
    </location>
</feature>
<comment type="subunit">
    <text evidence="4">Component of the small ribosomal subunit.</text>
</comment>
<dbReference type="GO" id="GO:0008190">
    <property type="term" value="F:eukaryotic initiation factor 4E binding"/>
    <property type="evidence" value="ECO:0007669"/>
    <property type="project" value="InterPro"/>
</dbReference>
<dbReference type="PROSITE" id="PS00529">
    <property type="entry name" value="RIBOSOMAL_S24E"/>
    <property type="match status" value="1"/>
</dbReference>
<evidence type="ECO:0000313" key="9">
    <source>
        <dbReference type="Proteomes" id="UP001178508"/>
    </source>
</evidence>
<dbReference type="InterPro" id="IPR001976">
    <property type="entry name" value="Ribosomal_eS24"/>
</dbReference>
<feature type="compositionally biased region" description="Basic residues" evidence="7">
    <location>
        <begin position="239"/>
        <end position="259"/>
    </location>
</feature>
<accession>A0AAV1G4K8</accession>
<dbReference type="Proteomes" id="UP001178508">
    <property type="component" value="Chromosome 11"/>
</dbReference>
<proteinExistence type="inferred from homology"/>
<evidence type="ECO:0000313" key="8">
    <source>
        <dbReference type="EMBL" id="CAJ1067337.1"/>
    </source>
</evidence>
<protein>
    <recommendedName>
        <fullName evidence="6">40S ribosomal protein S24</fullName>
    </recommendedName>
</protein>
<comment type="function">
    <text evidence="5">Component of the small ribosomal subunit. The ribosome is a large ribonucleoprotein complex responsible for the synthesis of proteins in the cell. Required for processing of pre-rRNA and maturation of 40S ribosomal subunits.</text>
</comment>
<dbReference type="InterPro" id="IPR018098">
    <property type="entry name" value="Ribosomal_eS24_CS"/>
</dbReference>
<dbReference type="GO" id="GO:0022627">
    <property type="term" value="C:cytosolic small ribosomal subunit"/>
    <property type="evidence" value="ECO:0007669"/>
    <property type="project" value="UniProtKB-ARBA"/>
</dbReference>
<dbReference type="Pfam" id="PF05456">
    <property type="entry name" value="eIF_4EBP"/>
    <property type="match status" value="1"/>
</dbReference>
<evidence type="ECO:0000256" key="6">
    <source>
        <dbReference type="RuleBase" id="RU004383"/>
    </source>
</evidence>
<gene>
    <name evidence="8" type="ORF">XNOV1_A039580</name>
</gene>
<keyword evidence="8" id="KW-0648">Protein biosynthesis</keyword>
<dbReference type="FunFam" id="3.30.70.3370:FF:000001">
    <property type="entry name" value="40S ribosomal protein S24"/>
    <property type="match status" value="1"/>
</dbReference>